<dbReference type="EMBL" id="LAFY01004086">
    <property type="protein sequence ID" value="KJX95249.1"/>
    <property type="molecule type" value="Genomic_DNA"/>
</dbReference>
<protein>
    <submittedName>
        <fullName evidence="1">Uncharacterized protein</fullName>
    </submittedName>
</protein>
<name>A0A0F4GD29_9PEZI</name>
<dbReference type="Proteomes" id="UP000033647">
    <property type="component" value="Unassembled WGS sequence"/>
</dbReference>
<gene>
    <name evidence="1" type="ORF">TI39_contig4126g00014</name>
</gene>
<comment type="caution">
    <text evidence="1">The sequence shown here is derived from an EMBL/GenBank/DDBJ whole genome shotgun (WGS) entry which is preliminary data.</text>
</comment>
<sequence>MEHHRPHPSSAFEGYYSKFDLPSGGHLALVACKVRNASSKPHMLSFTYVPPGPSSLKVYQREVWPDSMTFTPLPGDQGFRIDIPSIGVIHWTEKFTQYHLDHADFSFHATATNRTPWCPGQSNSTPESWLVYLPLPLHWHVHSLASTAEFELSIPSDVLPEEDQQGTALVHDEKNWAKSFPSAHIWVQGRSSDQTSICLAGGQILGMEAFLLGYRSPTLNLSFIPPYALRILGWSPFLSYIQSWNEKKFDLTVSSWRYKLEVQATAPKGTFFSLSSPFPEGHRENYLGQSFTATIRVRIWERDWLGPFGGAGWAKVREEVFESGSLEFGGEYYPPRGSEPEPPHSWLFGDLGTMGKINDANPARAHPHAVLIQVRKMFNLPRYMYLDLWLIAYSILVVQDPDMAQQVVVEHQALKHPIPKEIMEAVVGPDDMVTMDGPQWKMWRTMFAPGFSDKHVMSRVPGIVDDVNIFIERLSEHAERRDVFRLLERTSRIDC</sequence>
<reference evidence="1 2" key="1">
    <citation type="submission" date="2015-03" db="EMBL/GenBank/DDBJ databases">
        <title>RNA-seq based gene annotation and comparative genomics of four Zymoseptoria species reveal species-specific pathogenicity related genes and transposable element activity.</title>
        <authorList>
            <person name="Grandaubert J."/>
            <person name="Bhattacharyya A."/>
            <person name="Stukenbrock E.H."/>
        </authorList>
    </citation>
    <scope>NUCLEOTIDE SEQUENCE [LARGE SCALE GENOMIC DNA]</scope>
    <source>
        <strain evidence="1 2">Zb18110</strain>
    </source>
</reference>
<organism evidence="1 2">
    <name type="scientific">Zymoseptoria brevis</name>
    <dbReference type="NCBI Taxonomy" id="1047168"/>
    <lineage>
        <taxon>Eukaryota</taxon>
        <taxon>Fungi</taxon>
        <taxon>Dikarya</taxon>
        <taxon>Ascomycota</taxon>
        <taxon>Pezizomycotina</taxon>
        <taxon>Dothideomycetes</taxon>
        <taxon>Dothideomycetidae</taxon>
        <taxon>Mycosphaerellales</taxon>
        <taxon>Mycosphaerellaceae</taxon>
        <taxon>Zymoseptoria</taxon>
    </lineage>
</organism>
<proteinExistence type="predicted"/>
<dbReference type="InterPro" id="IPR036396">
    <property type="entry name" value="Cyt_P450_sf"/>
</dbReference>
<dbReference type="GO" id="GO:0016705">
    <property type="term" value="F:oxidoreductase activity, acting on paired donors, with incorporation or reduction of molecular oxygen"/>
    <property type="evidence" value="ECO:0007669"/>
    <property type="project" value="InterPro"/>
</dbReference>
<dbReference type="PROSITE" id="PS51257">
    <property type="entry name" value="PROKAR_LIPOPROTEIN"/>
    <property type="match status" value="1"/>
</dbReference>
<dbReference type="InterPro" id="IPR025893">
    <property type="entry name" value="Tocopherol_cyclase"/>
</dbReference>
<dbReference type="OrthoDB" id="5421239at2759"/>
<dbReference type="GO" id="GO:0004497">
    <property type="term" value="F:monooxygenase activity"/>
    <property type="evidence" value="ECO:0007669"/>
    <property type="project" value="InterPro"/>
</dbReference>
<dbReference type="SUPFAM" id="SSF48264">
    <property type="entry name" value="Cytochrome P450"/>
    <property type="match status" value="1"/>
</dbReference>
<evidence type="ECO:0000313" key="2">
    <source>
        <dbReference type="Proteomes" id="UP000033647"/>
    </source>
</evidence>
<dbReference type="Gene3D" id="1.10.630.10">
    <property type="entry name" value="Cytochrome P450"/>
    <property type="match status" value="1"/>
</dbReference>
<dbReference type="InterPro" id="IPR001128">
    <property type="entry name" value="Cyt_P450"/>
</dbReference>
<dbReference type="GO" id="GO:0020037">
    <property type="term" value="F:heme binding"/>
    <property type="evidence" value="ECO:0007669"/>
    <property type="project" value="InterPro"/>
</dbReference>
<dbReference type="GO" id="GO:0005506">
    <property type="term" value="F:iron ion binding"/>
    <property type="evidence" value="ECO:0007669"/>
    <property type="project" value="InterPro"/>
</dbReference>
<evidence type="ECO:0000313" key="1">
    <source>
        <dbReference type="EMBL" id="KJX95249.1"/>
    </source>
</evidence>
<accession>A0A0F4GD29</accession>
<dbReference type="Pfam" id="PF00067">
    <property type="entry name" value="p450"/>
    <property type="match status" value="1"/>
</dbReference>
<dbReference type="AlphaFoldDB" id="A0A0F4GD29"/>
<dbReference type="GO" id="GO:0009976">
    <property type="term" value="F:tocopherol cyclase activity"/>
    <property type="evidence" value="ECO:0007669"/>
    <property type="project" value="InterPro"/>
</dbReference>
<dbReference type="PANTHER" id="PTHR35309:SF4">
    <property type="entry name" value="TOCOPHEROL CYCLASE"/>
    <property type="match status" value="1"/>
</dbReference>
<keyword evidence="2" id="KW-1185">Reference proteome</keyword>
<dbReference type="PANTHER" id="PTHR35309">
    <property type="match status" value="1"/>
</dbReference>